<feature type="domain" description="R13L1/DRL21-like LRR repeat region" evidence="2">
    <location>
        <begin position="3"/>
        <end position="88"/>
    </location>
</feature>
<dbReference type="Proteomes" id="UP000737018">
    <property type="component" value="Unassembled WGS sequence"/>
</dbReference>
<reference evidence="3" key="1">
    <citation type="submission" date="2020-03" db="EMBL/GenBank/DDBJ databases">
        <title>Castanea mollissima Vanexum genome sequencing.</title>
        <authorList>
            <person name="Staton M."/>
        </authorList>
    </citation>
    <scope>NUCLEOTIDE SEQUENCE</scope>
    <source>
        <tissue evidence="3">Leaf</tissue>
    </source>
</reference>
<organism evidence="3 4">
    <name type="scientific">Castanea mollissima</name>
    <name type="common">Chinese chestnut</name>
    <dbReference type="NCBI Taxonomy" id="60419"/>
    <lineage>
        <taxon>Eukaryota</taxon>
        <taxon>Viridiplantae</taxon>
        <taxon>Streptophyta</taxon>
        <taxon>Embryophyta</taxon>
        <taxon>Tracheophyta</taxon>
        <taxon>Spermatophyta</taxon>
        <taxon>Magnoliopsida</taxon>
        <taxon>eudicotyledons</taxon>
        <taxon>Gunneridae</taxon>
        <taxon>Pentapetalae</taxon>
        <taxon>rosids</taxon>
        <taxon>fabids</taxon>
        <taxon>Fagales</taxon>
        <taxon>Fagaceae</taxon>
        <taxon>Castanea</taxon>
    </lineage>
</organism>
<feature type="region of interest" description="Disordered" evidence="1">
    <location>
        <begin position="1"/>
        <end position="20"/>
    </location>
</feature>
<dbReference type="SUPFAM" id="SSF52058">
    <property type="entry name" value="L domain-like"/>
    <property type="match status" value="1"/>
</dbReference>
<evidence type="ECO:0000259" key="2">
    <source>
        <dbReference type="Pfam" id="PF25019"/>
    </source>
</evidence>
<sequence>MRFHWNREREGNNEDVLEDPHPSLKSLEIENFKGKKFPSWILARNNSSGGLFVLNNLLEIHVKGCNKCNKIPTLGHLPRLKVLQIEGMDNVTCIGIEFYIDYSGERSSDSGRNVVFPTLKKLSLLKLPNLVEWKDAMELTTIETMFPCLVELIEICGQLTSAPYAADFLFPSFNRRICQGKWSPVSLDCSYSNDRKIIKGTLTCLDGYMDIAMVQT</sequence>
<evidence type="ECO:0000313" key="3">
    <source>
        <dbReference type="EMBL" id="KAF3949930.1"/>
    </source>
</evidence>
<dbReference type="PANTHER" id="PTHR47186">
    <property type="entry name" value="LEUCINE-RICH REPEAT-CONTAINING PROTEIN 57"/>
    <property type="match status" value="1"/>
</dbReference>
<gene>
    <name evidence="3" type="ORF">CMV_024258</name>
</gene>
<evidence type="ECO:0000256" key="1">
    <source>
        <dbReference type="SAM" id="MobiDB-lite"/>
    </source>
</evidence>
<comment type="caution">
    <text evidence="3">The sequence shown here is derived from an EMBL/GenBank/DDBJ whole genome shotgun (WGS) entry which is preliminary data.</text>
</comment>
<dbReference type="InterPro" id="IPR032675">
    <property type="entry name" value="LRR_dom_sf"/>
</dbReference>
<dbReference type="AlphaFoldDB" id="A0A8J4VCP1"/>
<dbReference type="Pfam" id="PF25019">
    <property type="entry name" value="LRR_R13L1-DRL21"/>
    <property type="match status" value="1"/>
</dbReference>
<dbReference type="InterPro" id="IPR056789">
    <property type="entry name" value="LRR_R13L1-DRL21"/>
</dbReference>
<dbReference type="PANTHER" id="PTHR47186:SF18">
    <property type="entry name" value="RX N-TERMINAL DOMAIN-CONTAINING PROTEIN"/>
    <property type="match status" value="1"/>
</dbReference>
<keyword evidence="4" id="KW-1185">Reference proteome</keyword>
<protein>
    <recommendedName>
        <fullName evidence="2">R13L1/DRL21-like LRR repeat region domain-containing protein</fullName>
    </recommendedName>
</protein>
<dbReference type="EMBL" id="JRKL02005782">
    <property type="protein sequence ID" value="KAF3949930.1"/>
    <property type="molecule type" value="Genomic_DNA"/>
</dbReference>
<dbReference type="OrthoDB" id="1636630at2759"/>
<proteinExistence type="predicted"/>
<accession>A0A8J4VCP1</accession>
<dbReference type="Gene3D" id="3.80.10.10">
    <property type="entry name" value="Ribonuclease Inhibitor"/>
    <property type="match status" value="1"/>
</dbReference>
<name>A0A8J4VCP1_9ROSI</name>
<evidence type="ECO:0000313" key="4">
    <source>
        <dbReference type="Proteomes" id="UP000737018"/>
    </source>
</evidence>